<evidence type="ECO:0000313" key="1">
    <source>
        <dbReference type="EMBL" id="KAL3384471.1"/>
    </source>
</evidence>
<dbReference type="EMBL" id="JBJJXI010000172">
    <property type="protein sequence ID" value="KAL3384471.1"/>
    <property type="molecule type" value="Genomic_DNA"/>
</dbReference>
<accession>A0ABD2VUS6</accession>
<name>A0ABD2VUS6_9HYME</name>
<sequence>MKLGALVHDVALFHSSALCAEMKKIKKLNNRIVSLAGVWEPSVCMLRKQVGPAHYQCLTSLIRAAYNTRTWQMHLSIRQYRAACAILCAASLCGYNTFIIPSNYSFVRIENATKSLESSINCSESRGVIIRNCNFVRDLGVSAHRSACYINNVGRI</sequence>
<gene>
    <name evidence="1" type="ORF">TKK_019781</name>
</gene>
<dbReference type="AlphaFoldDB" id="A0ABD2VUS6"/>
<dbReference type="Proteomes" id="UP001627154">
    <property type="component" value="Unassembled WGS sequence"/>
</dbReference>
<proteinExistence type="predicted"/>
<protein>
    <submittedName>
        <fullName evidence="1">Uncharacterized protein</fullName>
    </submittedName>
</protein>
<keyword evidence="2" id="KW-1185">Reference proteome</keyword>
<reference evidence="1 2" key="1">
    <citation type="journal article" date="2024" name="bioRxiv">
        <title>A reference genome for Trichogramma kaykai: A tiny desert-dwelling parasitoid wasp with competing sex-ratio distorters.</title>
        <authorList>
            <person name="Culotta J."/>
            <person name="Lindsey A.R."/>
        </authorList>
    </citation>
    <scope>NUCLEOTIDE SEQUENCE [LARGE SCALE GENOMIC DNA]</scope>
    <source>
        <strain evidence="1 2">KSX58</strain>
    </source>
</reference>
<organism evidence="1 2">
    <name type="scientific">Trichogramma kaykai</name>
    <dbReference type="NCBI Taxonomy" id="54128"/>
    <lineage>
        <taxon>Eukaryota</taxon>
        <taxon>Metazoa</taxon>
        <taxon>Ecdysozoa</taxon>
        <taxon>Arthropoda</taxon>
        <taxon>Hexapoda</taxon>
        <taxon>Insecta</taxon>
        <taxon>Pterygota</taxon>
        <taxon>Neoptera</taxon>
        <taxon>Endopterygota</taxon>
        <taxon>Hymenoptera</taxon>
        <taxon>Apocrita</taxon>
        <taxon>Proctotrupomorpha</taxon>
        <taxon>Chalcidoidea</taxon>
        <taxon>Trichogrammatidae</taxon>
        <taxon>Trichogramma</taxon>
    </lineage>
</organism>
<evidence type="ECO:0000313" key="2">
    <source>
        <dbReference type="Proteomes" id="UP001627154"/>
    </source>
</evidence>
<comment type="caution">
    <text evidence="1">The sequence shown here is derived from an EMBL/GenBank/DDBJ whole genome shotgun (WGS) entry which is preliminary data.</text>
</comment>